<feature type="region of interest" description="Disordered" evidence="1">
    <location>
        <begin position="1"/>
        <end position="161"/>
    </location>
</feature>
<reference evidence="3" key="1">
    <citation type="journal article" date="2019" name="Int. J. Syst. Evol. Microbiol.">
        <title>The Global Catalogue of Microorganisms (GCM) 10K type strain sequencing project: providing services to taxonomists for standard genome sequencing and annotation.</title>
        <authorList>
            <consortium name="The Broad Institute Genomics Platform"/>
            <consortium name="The Broad Institute Genome Sequencing Center for Infectious Disease"/>
            <person name="Wu L."/>
            <person name="Ma J."/>
        </authorList>
    </citation>
    <scope>NUCLEOTIDE SEQUENCE [LARGE SCALE GENOMIC DNA]</scope>
    <source>
        <strain evidence="3">CGMCC 1.15772</strain>
    </source>
</reference>
<sequence>MTPPSYTPSSSSSSSDSGSWSTDYPASTSTSDGIVTVTNTPGSNTVTFDAAPPPTLPGASDSGGDTVSWDITEPGGSQGQGPVSGTPSPDGASTTPPVAGVTAPKLESPLALGRPSTAGGQPGAETATNTGPAGVTVNNGALGAATGTGATAGRPTTSAPLPTPQNPDVLGQYGNDAQTGASLTPLARTLSRNNLDFTGAVVGPRSTAIFHGDNGFMVTAVGEKIRNTDIVVREVTANSVTLALGKETLTLQLQKR</sequence>
<feature type="compositionally biased region" description="Polar residues" evidence="1">
    <location>
        <begin position="26"/>
        <end position="47"/>
    </location>
</feature>
<organism evidence="2 3">
    <name type="scientific">Deinococcus lacus</name>
    <dbReference type="NCBI Taxonomy" id="392561"/>
    <lineage>
        <taxon>Bacteria</taxon>
        <taxon>Thermotogati</taxon>
        <taxon>Deinococcota</taxon>
        <taxon>Deinococci</taxon>
        <taxon>Deinococcales</taxon>
        <taxon>Deinococcaceae</taxon>
        <taxon>Deinococcus</taxon>
    </lineage>
</organism>
<feature type="compositionally biased region" description="Low complexity" evidence="1">
    <location>
        <begin position="140"/>
        <end position="157"/>
    </location>
</feature>
<keyword evidence="3" id="KW-1185">Reference proteome</keyword>
<evidence type="ECO:0000256" key="1">
    <source>
        <dbReference type="SAM" id="MobiDB-lite"/>
    </source>
</evidence>
<accession>A0ABW1YBE7</accession>
<dbReference type="EMBL" id="JBHSWD010000001">
    <property type="protein sequence ID" value="MFC6591523.1"/>
    <property type="molecule type" value="Genomic_DNA"/>
</dbReference>
<protein>
    <submittedName>
        <fullName evidence="2">Uncharacterized protein</fullName>
    </submittedName>
</protein>
<dbReference type="Proteomes" id="UP001596297">
    <property type="component" value="Unassembled WGS sequence"/>
</dbReference>
<feature type="compositionally biased region" description="Low complexity" evidence="1">
    <location>
        <begin position="80"/>
        <end position="89"/>
    </location>
</feature>
<dbReference type="RefSeq" id="WP_380082528.1">
    <property type="nucleotide sequence ID" value="NZ_JBHSWD010000001.1"/>
</dbReference>
<gene>
    <name evidence="2" type="ORF">ACFP81_05515</name>
</gene>
<feature type="compositionally biased region" description="Polar residues" evidence="1">
    <location>
        <begin position="126"/>
        <end position="139"/>
    </location>
</feature>
<proteinExistence type="predicted"/>
<comment type="caution">
    <text evidence="2">The sequence shown here is derived from an EMBL/GenBank/DDBJ whole genome shotgun (WGS) entry which is preliminary data.</text>
</comment>
<evidence type="ECO:0000313" key="3">
    <source>
        <dbReference type="Proteomes" id="UP001596297"/>
    </source>
</evidence>
<feature type="compositionally biased region" description="Low complexity" evidence="1">
    <location>
        <begin position="7"/>
        <end position="25"/>
    </location>
</feature>
<evidence type="ECO:0000313" key="2">
    <source>
        <dbReference type="EMBL" id="MFC6591523.1"/>
    </source>
</evidence>
<name>A0ABW1YBE7_9DEIO</name>